<dbReference type="Proteomes" id="UP000201838">
    <property type="component" value="Unassembled WGS sequence"/>
</dbReference>
<keyword evidence="2" id="KW-1185">Reference proteome</keyword>
<dbReference type="AlphaFoldDB" id="A0A238J3Y4"/>
<organism evidence="1 2">
    <name type="scientific">Boseongicola aestuarii</name>
    <dbReference type="NCBI Taxonomy" id="1470561"/>
    <lineage>
        <taxon>Bacteria</taxon>
        <taxon>Pseudomonadati</taxon>
        <taxon>Pseudomonadota</taxon>
        <taxon>Alphaproteobacteria</taxon>
        <taxon>Rhodobacterales</taxon>
        <taxon>Paracoccaceae</taxon>
        <taxon>Boseongicola</taxon>
    </lineage>
</organism>
<name>A0A238J3Y4_9RHOB</name>
<evidence type="ECO:0000313" key="2">
    <source>
        <dbReference type="Proteomes" id="UP000201838"/>
    </source>
</evidence>
<gene>
    <name evidence="1" type="ORF">BOA8489_03006</name>
</gene>
<sequence>MTEVTFMAGYFASGGKGRAGGVGFAAIFPQLWSDRMTVGGGLAVGI</sequence>
<proteinExistence type="predicted"/>
<protein>
    <submittedName>
        <fullName evidence="1">Uncharacterized protein</fullName>
    </submittedName>
</protein>
<accession>A0A238J3Y4</accession>
<evidence type="ECO:0000313" key="1">
    <source>
        <dbReference type="EMBL" id="SMX24875.1"/>
    </source>
</evidence>
<dbReference type="EMBL" id="FXXQ01000010">
    <property type="protein sequence ID" value="SMX24875.1"/>
    <property type="molecule type" value="Genomic_DNA"/>
</dbReference>
<reference evidence="1 2" key="1">
    <citation type="submission" date="2017-05" db="EMBL/GenBank/DDBJ databases">
        <authorList>
            <person name="Song R."/>
            <person name="Chenine A.L."/>
            <person name="Ruprecht R.M."/>
        </authorList>
    </citation>
    <scope>NUCLEOTIDE SEQUENCE [LARGE SCALE GENOMIC DNA]</scope>
    <source>
        <strain evidence="1 2">CECT 8489</strain>
    </source>
</reference>